<evidence type="ECO:0000313" key="3">
    <source>
        <dbReference type="EMBL" id="SDS05625.1"/>
    </source>
</evidence>
<dbReference type="EMBL" id="LT629750">
    <property type="protein sequence ID" value="SDS05625.1"/>
    <property type="molecule type" value="Genomic_DNA"/>
</dbReference>
<feature type="transmembrane region" description="Helical" evidence="2">
    <location>
        <begin position="89"/>
        <end position="109"/>
    </location>
</feature>
<feature type="compositionally biased region" description="Polar residues" evidence="1">
    <location>
        <begin position="40"/>
        <end position="51"/>
    </location>
</feature>
<dbReference type="AlphaFoldDB" id="A0A1H1P3N5"/>
<accession>A0A1H1P3N5</accession>
<dbReference type="RefSeq" id="WP_146686407.1">
    <property type="nucleotide sequence ID" value="NZ_LT629750.1"/>
</dbReference>
<evidence type="ECO:0000256" key="2">
    <source>
        <dbReference type="SAM" id="Phobius"/>
    </source>
</evidence>
<sequence>MQWSVPRELLWAIIGAQAIAIIALWPTYYPYRQAPKVDAQHQSENGISSANPAEDRPATQVNPSGKYESQHSGEDASEISILGIKPGEWLLSIVTLMLWGATVGLVRSADRTAERQLRAYFDLRGTTVEDFEVGKLPNVILQFKNVGQTPAIDVVLRMSVQVRDFVDEPGETDPTVTPGGSKSTIGRDGSLISHLRMSEPLSRYSFEAVRNDKAAFFAWGIVRYSDVYGHRRYLRFRMAFTAKNFAAGNETMETCSEGNDAN</sequence>
<name>A0A1H1P3N5_9BRAD</name>
<dbReference type="Proteomes" id="UP000243904">
    <property type="component" value="Chromosome I"/>
</dbReference>
<feature type="transmembrane region" description="Helical" evidence="2">
    <location>
        <begin position="9"/>
        <end position="28"/>
    </location>
</feature>
<keyword evidence="4" id="KW-1185">Reference proteome</keyword>
<reference evidence="4" key="1">
    <citation type="submission" date="2016-10" db="EMBL/GenBank/DDBJ databases">
        <authorList>
            <person name="Varghese N."/>
            <person name="Submissions S."/>
        </authorList>
    </citation>
    <scope>NUCLEOTIDE SEQUENCE [LARGE SCALE GENOMIC DNA]</scope>
    <source>
        <strain evidence="4">GAS369</strain>
    </source>
</reference>
<proteinExistence type="predicted"/>
<evidence type="ECO:0000313" key="4">
    <source>
        <dbReference type="Proteomes" id="UP000243904"/>
    </source>
</evidence>
<keyword evidence="2" id="KW-0472">Membrane</keyword>
<feature type="region of interest" description="Disordered" evidence="1">
    <location>
        <begin position="40"/>
        <end position="72"/>
    </location>
</feature>
<keyword evidence="2" id="KW-1133">Transmembrane helix</keyword>
<evidence type="ECO:0000256" key="1">
    <source>
        <dbReference type="SAM" id="MobiDB-lite"/>
    </source>
</evidence>
<keyword evidence="2" id="KW-0812">Transmembrane</keyword>
<organism evidence="3 4">
    <name type="scientific">Bradyrhizobium canariense</name>
    <dbReference type="NCBI Taxonomy" id="255045"/>
    <lineage>
        <taxon>Bacteria</taxon>
        <taxon>Pseudomonadati</taxon>
        <taxon>Pseudomonadota</taxon>
        <taxon>Alphaproteobacteria</taxon>
        <taxon>Hyphomicrobiales</taxon>
        <taxon>Nitrobacteraceae</taxon>
        <taxon>Bradyrhizobium</taxon>
    </lineage>
</organism>
<protein>
    <submittedName>
        <fullName evidence="3">Uncharacterized protein</fullName>
    </submittedName>
</protein>
<gene>
    <name evidence="3" type="ORF">SAMN05444158_0861</name>
</gene>